<reference evidence="2" key="3">
    <citation type="submission" date="2023-05" db="EMBL/GenBank/DDBJ databases">
        <authorList>
            <person name="Smith C.H."/>
        </authorList>
    </citation>
    <scope>NUCLEOTIDE SEQUENCE</scope>
    <source>
        <strain evidence="2">CHS0354</strain>
        <tissue evidence="2">Mantle</tissue>
    </source>
</reference>
<dbReference type="EMBL" id="JAEAOA010002216">
    <property type="protein sequence ID" value="KAK3606217.1"/>
    <property type="molecule type" value="Genomic_DNA"/>
</dbReference>
<dbReference type="AlphaFoldDB" id="A0AAE0T9B1"/>
<reference evidence="2" key="1">
    <citation type="journal article" date="2021" name="Genome Biol. Evol.">
        <title>A High-Quality Reference Genome for a Parasitic Bivalve with Doubly Uniparental Inheritance (Bivalvia: Unionida).</title>
        <authorList>
            <person name="Smith C.H."/>
        </authorList>
    </citation>
    <scope>NUCLEOTIDE SEQUENCE</scope>
    <source>
        <strain evidence="2">CHS0354</strain>
    </source>
</reference>
<gene>
    <name evidence="2" type="ORF">CHS0354_037887</name>
</gene>
<accession>A0AAE0T9B1</accession>
<evidence type="ECO:0000313" key="2">
    <source>
        <dbReference type="EMBL" id="KAK3606217.1"/>
    </source>
</evidence>
<comment type="caution">
    <text evidence="2">The sequence shown here is derived from an EMBL/GenBank/DDBJ whole genome shotgun (WGS) entry which is preliminary data.</text>
</comment>
<evidence type="ECO:0000256" key="1">
    <source>
        <dbReference type="SAM" id="MobiDB-lite"/>
    </source>
</evidence>
<reference evidence="2" key="2">
    <citation type="journal article" date="2021" name="Genome Biol. Evol.">
        <title>Developing a high-quality reference genome for a parasitic bivalve with doubly uniparental inheritance (Bivalvia: Unionida).</title>
        <authorList>
            <person name="Smith C.H."/>
        </authorList>
    </citation>
    <scope>NUCLEOTIDE SEQUENCE</scope>
    <source>
        <strain evidence="2">CHS0354</strain>
        <tissue evidence="2">Mantle</tissue>
    </source>
</reference>
<keyword evidence="3" id="KW-1185">Reference proteome</keyword>
<organism evidence="2 3">
    <name type="scientific">Potamilus streckersoni</name>
    <dbReference type="NCBI Taxonomy" id="2493646"/>
    <lineage>
        <taxon>Eukaryota</taxon>
        <taxon>Metazoa</taxon>
        <taxon>Spiralia</taxon>
        <taxon>Lophotrochozoa</taxon>
        <taxon>Mollusca</taxon>
        <taxon>Bivalvia</taxon>
        <taxon>Autobranchia</taxon>
        <taxon>Heteroconchia</taxon>
        <taxon>Palaeoheterodonta</taxon>
        <taxon>Unionida</taxon>
        <taxon>Unionoidea</taxon>
        <taxon>Unionidae</taxon>
        <taxon>Ambleminae</taxon>
        <taxon>Lampsilini</taxon>
        <taxon>Potamilus</taxon>
    </lineage>
</organism>
<dbReference type="Proteomes" id="UP001195483">
    <property type="component" value="Unassembled WGS sequence"/>
</dbReference>
<sequence>MGTQDSTIDEAVGTIVEEYTIARDRSGRKQQTNMVLFIDTEGDFRDEKAVEMDIENEHRVKLLKKKQNKLKASKDTNKQTEYDRLRLERKCAIKRQTSDLEREKLRMEHNRNLKRWNIEGDFSDEASVDMAIEEEHPVRKPKKIQSNLKASKHTNKQT</sequence>
<name>A0AAE0T9B1_9BIVA</name>
<proteinExistence type="predicted"/>
<evidence type="ECO:0000313" key="3">
    <source>
        <dbReference type="Proteomes" id="UP001195483"/>
    </source>
</evidence>
<protein>
    <submittedName>
        <fullName evidence="2">Uncharacterized protein</fullName>
    </submittedName>
</protein>
<feature type="region of interest" description="Disordered" evidence="1">
    <location>
        <begin position="133"/>
        <end position="158"/>
    </location>
</feature>